<proteinExistence type="predicted"/>
<organism evidence="1 2">
    <name type="scientific">Panagrolaimus sp. JU765</name>
    <dbReference type="NCBI Taxonomy" id="591449"/>
    <lineage>
        <taxon>Eukaryota</taxon>
        <taxon>Metazoa</taxon>
        <taxon>Ecdysozoa</taxon>
        <taxon>Nematoda</taxon>
        <taxon>Chromadorea</taxon>
        <taxon>Rhabditida</taxon>
        <taxon>Tylenchina</taxon>
        <taxon>Panagrolaimomorpha</taxon>
        <taxon>Panagrolaimoidea</taxon>
        <taxon>Panagrolaimidae</taxon>
        <taxon>Panagrolaimus</taxon>
    </lineage>
</organism>
<name>A0AC34REB9_9BILA</name>
<sequence length="228" mass="27383">MPNINNIIRAVAVIWFLCHIGLYLYIKNLALFMKMPPKLLGYRKLPHLQYPVLVNNTHDLLRKDGWKNYNFEMPKAADYMIFHLPNHVKYIKKASPTFVVKLSGFRDFAWQHNVTLMIFDKSRFSCKQTCQFIPRMMRITLAIKYSEFNDEFFEALKKSRQFKLFFSYGKLEDSFEFNLIVDEVEVLVHLIYADDSNKNGDKNWLMHDLLQMYKWNQIENQTVFQYHN</sequence>
<protein>
    <submittedName>
        <fullName evidence="2">Uncharacterized protein</fullName>
    </submittedName>
</protein>
<reference evidence="2" key="1">
    <citation type="submission" date="2022-11" db="UniProtKB">
        <authorList>
            <consortium name="WormBaseParasite"/>
        </authorList>
    </citation>
    <scope>IDENTIFICATION</scope>
</reference>
<dbReference type="WBParaSite" id="JU765_v2.g5914.t1">
    <property type="protein sequence ID" value="JU765_v2.g5914.t1"/>
    <property type="gene ID" value="JU765_v2.g5914"/>
</dbReference>
<evidence type="ECO:0000313" key="1">
    <source>
        <dbReference type="Proteomes" id="UP000887576"/>
    </source>
</evidence>
<evidence type="ECO:0000313" key="2">
    <source>
        <dbReference type="WBParaSite" id="JU765_v2.g5914.t1"/>
    </source>
</evidence>
<dbReference type="Proteomes" id="UP000887576">
    <property type="component" value="Unplaced"/>
</dbReference>
<accession>A0AC34REB9</accession>